<evidence type="ECO:0000313" key="1">
    <source>
        <dbReference type="EMBL" id="ALH23326.1"/>
    </source>
</evidence>
<keyword evidence="2" id="KW-1185">Reference proteome</keyword>
<protein>
    <submittedName>
        <fullName evidence="1">Uncharacterized protein</fullName>
    </submittedName>
</protein>
<proteinExistence type="predicted"/>
<organism evidence="1 2">
    <name type="scientific">Chrysochromulina ericina virus CeV-01B</name>
    <dbReference type="NCBI Taxonomy" id="3070830"/>
    <lineage>
        <taxon>Viruses</taxon>
        <taxon>Varidnaviria</taxon>
        <taxon>Bamfordvirae</taxon>
        <taxon>Nucleocytoviricota</taxon>
        <taxon>Megaviricetes</taxon>
        <taxon>Imitervirales</taxon>
        <taxon>Mesomimiviridae</taxon>
        <taxon>Tethysvirus</taxon>
        <taxon>Tethysvirus raunefjordenense</taxon>
    </lineage>
</organism>
<gene>
    <name evidence="1" type="ORF">ceV_420</name>
</gene>
<name>A0A0N9R3X8_9VIRU</name>
<accession>A0A0N9R3X8</accession>
<dbReference type="EMBL" id="KT820662">
    <property type="protein sequence ID" value="ALH23326.1"/>
    <property type="molecule type" value="Genomic_DNA"/>
</dbReference>
<dbReference type="KEGG" id="vg:26049287"/>
<dbReference type="Proteomes" id="UP000203826">
    <property type="component" value="Segment"/>
</dbReference>
<evidence type="ECO:0000313" key="2">
    <source>
        <dbReference type="Proteomes" id="UP000203826"/>
    </source>
</evidence>
<sequence length="58" mass="6023">MNTTPLTARETFGGESKAGLGRHIGMGRFTYKAVVNGSSGHKAPPLAGNSFLAAYRAV</sequence>
<reference evidence="1 2" key="1">
    <citation type="journal article" date="2015" name="Genome Announc.">
        <title>The 474-Kilobase-Pair Complete Genome Sequence of CeV-01B, a Virus Infecting Haptolina (Chrysochromulina) ericina (Prymnesiophyceae).</title>
        <authorList>
            <person name="Gallot-Lavallee L."/>
            <person name="Pagarete A."/>
            <person name="Legendre M."/>
            <person name="Santini S."/>
            <person name="Sandaa R.A."/>
            <person name="Himmelbauer H."/>
            <person name="Ogata H."/>
            <person name="Bratbak G."/>
            <person name="Claverie J.M."/>
        </authorList>
    </citation>
    <scope>NUCLEOTIDE SEQUENCE [LARGE SCALE GENOMIC DNA]</scope>
    <source>
        <strain evidence="1">CeV-01B</strain>
    </source>
</reference>